<proteinExistence type="predicted"/>
<accession>A0A3N2GXH9</accession>
<sequence length="210" mass="22277">MLACGSGSSLLRNEPGVREVPARPGRNDVDPLLEGTSGEPLIVVGTDADLAAVVVRIMRKNRLGDTPVGYVPTDPGSPAARLWGLPSDPSEALALARKGEPRPRVLVRDDSGGVLVGDAAVGPVTGEAYCDDTVAFRGSARSFVVRPGAEGVDVRVTRGLFRRVTEVSGRACQLGCHPAEVVQNGVPHPRPVTRWTWYRHTEDLLAITDS</sequence>
<evidence type="ECO:0008006" key="4">
    <source>
        <dbReference type="Google" id="ProtNLM"/>
    </source>
</evidence>
<feature type="compositionally biased region" description="Basic and acidic residues" evidence="1">
    <location>
        <begin position="15"/>
        <end position="29"/>
    </location>
</feature>
<name>A0A3N2GXH9_9PSEU</name>
<protein>
    <recommendedName>
        <fullName evidence="4">DAGKc domain-containing protein</fullName>
    </recommendedName>
</protein>
<evidence type="ECO:0000313" key="3">
    <source>
        <dbReference type="Proteomes" id="UP000274843"/>
    </source>
</evidence>
<dbReference type="AlphaFoldDB" id="A0A3N2GXH9"/>
<dbReference type="Proteomes" id="UP000274843">
    <property type="component" value="Unassembled WGS sequence"/>
</dbReference>
<reference evidence="2 3" key="1">
    <citation type="submission" date="2018-11" db="EMBL/GenBank/DDBJ databases">
        <title>Sequencing the genomes of 1000 actinobacteria strains.</title>
        <authorList>
            <person name="Klenk H.-P."/>
        </authorList>
    </citation>
    <scope>NUCLEOTIDE SEQUENCE [LARGE SCALE GENOMIC DNA]</scope>
    <source>
        <strain evidence="2 3">DSM 44348</strain>
    </source>
</reference>
<dbReference type="EMBL" id="RKHY01000001">
    <property type="protein sequence ID" value="ROS41307.1"/>
    <property type="molecule type" value="Genomic_DNA"/>
</dbReference>
<feature type="compositionally biased region" description="Polar residues" evidence="1">
    <location>
        <begin position="1"/>
        <end position="11"/>
    </location>
</feature>
<gene>
    <name evidence="2" type="ORF">EDD35_3662</name>
</gene>
<evidence type="ECO:0000256" key="1">
    <source>
        <dbReference type="SAM" id="MobiDB-lite"/>
    </source>
</evidence>
<organism evidence="2 3">
    <name type="scientific">Amycolatopsis thermoflava</name>
    <dbReference type="NCBI Taxonomy" id="84480"/>
    <lineage>
        <taxon>Bacteria</taxon>
        <taxon>Bacillati</taxon>
        <taxon>Actinomycetota</taxon>
        <taxon>Actinomycetes</taxon>
        <taxon>Pseudonocardiales</taxon>
        <taxon>Pseudonocardiaceae</taxon>
        <taxon>Amycolatopsis</taxon>
        <taxon>Amycolatopsis methanolica group</taxon>
    </lineage>
</organism>
<keyword evidence="3" id="KW-1185">Reference proteome</keyword>
<feature type="region of interest" description="Disordered" evidence="1">
    <location>
        <begin position="1"/>
        <end position="33"/>
    </location>
</feature>
<comment type="caution">
    <text evidence="2">The sequence shown here is derived from an EMBL/GenBank/DDBJ whole genome shotgun (WGS) entry which is preliminary data.</text>
</comment>
<evidence type="ECO:0000313" key="2">
    <source>
        <dbReference type="EMBL" id="ROS41307.1"/>
    </source>
</evidence>